<gene>
    <name evidence="9" type="ORF">PLEPLA_LOCUS47476</name>
</gene>
<feature type="domain" description="GOLD" evidence="8">
    <location>
        <begin position="565"/>
        <end position="650"/>
    </location>
</feature>
<keyword evidence="6 7" id="KW-0012">Acyltransferase</keyword>
<evidence type="ECO:0000259" key="8">
    <source>
        <dbReference type="PROSITE" id="PS50866"/>
    </source>
</evidence>
<dbReference type="AlphaFoldDB" id="A0A9N7W130"/>
<comment type="catalytic activity">
    <reaction evidence="7">
        <text>L-cysteinyl-[protein] + hexadecanoyl-CoA = S-hexadecanoyl-L-cysteinyl-[protein] + CoA</text>
        <dbReference type="Rhea" id="RHEA:36683"/>
        <dbReference type="Rhea" id="RHEA-COMP:10131"/>
        <dbReference type="Rhea" id="RHEA-COMP:11032"/>
        <dbReference type="ChEBI" id="CHEBI:29950"/>
        <dbReference type="ChEBI" id="CHEBI:57287"/>
        <dbReference type="ChEBI" id="CHEBI:57379"/>
        <dbReference type="ChEBI" id="CHEBI:74151"/>
        <dbReference type="EC" id="2.3.1.225"/>
    </reaction>
</comment>
<accession>A0A9N7W130</accession>
<organism evidence="9 10">
    <name type="scientific">Pleuronectes platessa</name>
    <name type="common">European plaice</name>
    <dbReference type="NCBI Taxonomy" id="8262"/>
    <lineage>
        <taxon>Eukaryota</taxon>
        <taxon>Metazoa</taxon>
        <taxon>Chordata</taxon>
        <taxon>Craniata</taxon>
        <taxon>Vertebrata</taxon>
        <taxon>Euteleostomi</taxon>
        <taxon>Actinopterygii</taxon>
        <taxon>Neopterygii</taxon>
        <taxon>Teleostei</taxon>
        <taxon>Neoteleostei</taxon>
        <taxon>Acanthomorphata</taxon>
        <taxon>Carangaria</taxon>
        <taxon>Pleuronectiformes</taxon>
        <taxon>Pleuronectoidei</taxon>
        <taxon>Pleuronectidae</taxon>
        <taxon>Pleuronectes</taxon>
    </lineage>
</organism>
<feature type="transmembrane region" description="Helical" evidence="7">
    <location>
        <begin position="303"/>
        <end position="322"/>
    </location>
</feature>
<keyword evidence="4 7" id="KW-1133">Transmembrane helix</keyword>
<dbReference type="Pfam" id="PF01105">
    <property type="entry name" value="EMP24_GP25L"/>
    <property type="match status" value="1"/>
</dbReference>
<feature type="transmembrane region" description="Helical" evidence="7">
    <location>
        <begin position="401"/>
        <end position="425"/>
    </location>
</feature>
<feature type="transmembrane region" description="Helical" evidence="7">
    <location>
        <begin position="722"/>
        <end position="744"/>
    </location>
</feature>
<dbReference type="PROSITE" id="PS50216">
    <property type="entry name" value="DHHC"/>
    <property type="match status" value="1"/>
</dbReference>
<dbReference type="InterPro" id="IPR039859">
    <property type="entry name" value="PFA4/ZDH16/20/ERF2-like"/>
</dbReference>
<dbReference type="GO" id="GO:0016020">
    <property type="term" value="C:membrane"/>
    <property type="evidence" value="ECO:0007669"/>
    <property type="project" value="UniProtKB-SubCell"/>
</dbReference>
<feature type="transmembrane region" description="Helical" evidence="7">
    <location>
        <begin position="279"/>
        <end position="298"/>
    </location>
</feature>
<evidence type="ECO:0000256" key="7">
    <source>
        <dbReference type="RuleBase" id="RU079119"/>
    </source>
</evidence>
<comment type="similarity">
    <text evidence="7">Belongs to the DHHC palmitoyltransferase family.</text>
</comment>
<sequence>MLFENPHNGSLTWEKDKLNRDIHRLRRGGSNVKYNPRIPLEGALALQPRLPLPQPAQGSRWQWQVGSINPATLTSSCGLLHPRAHIILRRTSSCGAHLHRTSSCSAHHHRTSSCGALHPAAHIIITAHRPGRTSSCSTLRPGAAHIVLRRTSSCGAHHPAAHIILRRTSSWGTHRRTSSCGAHRPVAHIILRCLERVSPRAQFHLENERSCSFRRGCCVRFHCQQGTMSSNQRMRDMDQQHPLLDREKEEEEEVVERSFHSEGKQLWFIQDCCGMVCAFITWFLVFFADFVVTFVMLLPSRSFWYAVINGVVFNSLAVLALASHLRTMLTDPGAVPKGNADKKYLESLQLKPGNVIYKCPKCCSIKPERAHHCSICERCIRKMDHHCPWVNNCVGEKNQRFFVLFTMYIAVISGHALALCGYHFIMCIRVQWRECSDFSPPATMMLMIFLCMEGLLFLTFTAIMFCTQLHSICNDETEIERLRNEKPTWERRTRWAGLRSVFGGQPSLLWMSPFAGLRLSSFLPKRTWRVHSGPMTNLHPNMTDQELFWGADQYDFSVVLRASGLDCFWHFAHTGERFYLSYMVQWVTGVGHDRHLSVTVNAPGGLLVANIDDAKGQINFKAEETGFYQMCFSNFHNRFGSMQVFLSFGVYYDGHQDPARSKEEEKKKTEEVSQELNNTLSIIEDATHKVENHIFHVFRYYSFGRMGKSADYFLLLSNSQYITWWSTALSLLIVTSGYLQLLFLKRLFVSKTEDEKPRC</sequence>
<dbReference type="EC" id="2.3.1.225" evidence="7"/>
<dbReference type="Pfam" id="PF01529">
    <property type="entry name" value="DHHC"/>
    <property type="match status" value="1"/>
</dbReference>
<evidence type="ECO:0000256" key="6">
    <source>
        <dbReference type="ARBA" id="ARBA00023315"/>
    </source>
</evidence>
<evidence type="ECO:0000256" key="2">
    <source>
        <dbReference type="ARBA" id="ARBA00022679"/>
    </source>
</evidence>
<dbReference type="PANTHER" id="PTHR12246">
    <property type="entry name" value="PALMITOYLTRANSFERASE ZDHHC16"/>
    <property type="match status" value="1"/>
</dbReference>
<dbReference type="PROSITE" id="PS50866">
    <property type="entry name" value="GOLD"/>
    <property type="match status" value="1"/>
</dbReference>
<evidence type="ECO:0000313" key="10">
    <source>
        <dbReference type="Proteomes" id="UP001153269"/>
    </source>
</evidence>
<proteinExistence type="inferred from homology"/>
<comment type="subcellular location">
    <subcellularLocation>
        <location evidence="1">Membrane</location>
        <topology evidence="1">Multi-pass membrane protein</topology>
    </subcellularLocation>
</comment>
<dbReference type="GO" id="GO:0019706">
    <property type="term" value="F:protein-cysteine S-palmitoyltransferase activity"/>
    <property type="evidence" value="ECO:0007669"/>
    <property type="project" value="UniProtKB-EC"/>
</dbReference>
<dbReference type="Proteomes" id="UP001153269">
    <property type="component" value="Unassembled WGS sequence"/>
</dbReference>
<evidence type="ECO:0000313" key="9">
    <source>
        <dbReference type="EMBL" id="CAB1459639.1"/>
    </source>
</evidence>
<protein>
    <recommendedName>
        <fullName evidence="7">Palmitoyltransferase</fullName>
        <ecNumber evidence="7">2.3.1.225</ecNumber>
    </recommendedName>
</protein>
<name>A0A9N7W130_PLEPL</name>
<keyword evidence="2 7" id="KW-0808">Transferase</keyword>
<dbReference type="InterPro" id="IPR001594">
    <property type="entry name" value="Palmitoyltrfase_DHHC"/>
</dbReference>
<evidence type="ECO:0000256" key="5">
    <source>
        <dbReference type="ARBA" id="ARBA00023136"/>
    </source>
</evidence>
<keyword evidence="5 7" id="KW-0472">Membrane</keyword>
<dbReference type="EMBL" id="CADEAL010004440">
    <property type="protein sequence ID" value="CAB1459639.1"/>
    <property type="molecule type" value="Genomic_DNA"/>
</dbReference>
<dbReference type="InterPro" id="IPR009038">
    <property type="entry name" value="GOLD_dom"/>
</dbReference>
<keyword evidence="10" id="KW-1185">Reference proteome</keyword>
<comment type="domain">
    <text evidence="7">The DHHC domain is required for palmitoyltransferase activity.</text>
</comment>
<comment type="caution">
    <text evidence="9">The sequence shown here is derived from an EMBL/GenBank/DDBJ whole genome shotgun (WGS) entry which is preliminary data.</text>
</comment>
<feature type="transmembrane region" description="Helical" evidence="7">
    <location>
        <begin position="446"/>
        <end position="465"/>
    </location>
</feature>
<evidence type="ECO:0000256" key="4">
    <source>
        <dbReference type="ARBA" id="ARBA00022989"/>
    </source>
</evidence>
<reference evidence="9" key="1">
    <citation type="submission" date="2020-03" db="EMBL/GenBank/DDBJ databases">
        <authorList>
            <person name="Weist P."/>
        </authorList>
    </citation>
    <scope>NUCLEOTIDE SEQUENCE</scope>
</reference>
<evidence type="ECO:0000256" key="1">
    <source>
        <dbReference type="ARBA" id="ARBA00004141"/>
    </source>
</evidence>
<keyword evidence="3 7" id="KW-0812">Transmembrane</keyword>
<evidence type="ECO:0000256" key="3">
    <source>
        <dbReference type="ARBA" id="ARBA00022692"/>
    </source>
</evidence>
<dbReference type="SMART" id="SM01190">
    <property type="entry name" value="EMP24_GP25L"/>
    <property type="match status" value="1"/>
</dbReference>